<dbReference type="EMBL" id="OV651813">
    <property type="protein sequence ID" value="CAH1099544.1"/>
    <property type="molecule type" value="Genomic_DNA"/>
</dbReference>
<evidence type="ECO:0000256" key="1">
    <source>
        <dbReference type="SAM" id="Coils"/>
    </source>
</evidence>
<gene>
    <name evidence="3" type="ORF">PSYICH_LOCUS1376</name>
</gene>
<evidence type="ECO:0000313" key="4">
    <source>
        <dbReference type="Proteomes" id="UP001153636"/>
    </source>
</evidence>
<keyword evidence="4" id="KW-1185">Reference proteome</keyword>
<feature type="coiled-coil region" evidence="1">
    <location>
        <begin position="392"/>
        <end position="419"/>
    </location>
</feature>
<proteinExistence type="predicted"/>
<name>A0A9P0G2L1_9CUCU</name>
<evidence type="ECO:0000256" key="2">
    <source>
        <dbReference type="SAM" id="MobiDB-lite"/>
    </source>
</evidence>
<accession>A0A9P0G2L1</accession>
<protein>
    <recommendedName>
        <fullName evidence="5">Gag-like protein</fullName>
    </recommendedName>
</protein>
<feature type="region of interest" description="Disordered" evidence="2">
    <location>
        <begin position="1"/>
        <end position="21"/>
    </location>
</feature>
<dbReference type="OrthoDB" id="6779801at2759"/>
<keyword evidence="1" id="KW-0175">Coiled coil</keyword>
<evidence type="ECO:0000313" key="3">
    <source>
        <dbReference type="EMBL" id="CAH1099544.1"/>
    </source>
</evidence>
<dbReference type="Proteomes" id="UP001153636">
    <property type="component" value="Chromosome 1"/>
</dbReference>
<dbReference type="AlphaFoldDB" id="A0A9P0G2L1"/>
<reference evidence="3" key="1">
    <citation type="submission" date="2022-01" db="EMBL/GenBank/DDBJ databases">
        <authorList>
            <person name="King R."/>
        </authorList>
    </citation>
    <scope>NUCLEOTIDE SEQUENCE</scope>
</reference>
<evidence type="ECO:0008006" key="5">
    <source>
        <dbReference type="Google" id="ProtNLM"/>
    </source>
</evidence>
<sequence>MTETSGGESPQPKPPDKPKEQRIAQYDVHDLPPYTIIVESKEKNLGNVHPTAVGKILKNNSVNGIRKITRKGRNRIGIDFITTHNANNFLKNKILQENNWDAFIPASLISVKGIVRGIGIETTTEEIISEGVSAKPIIAARRLNRRVTKDNTVEYVPTETIVITFRGKRLPESILVNYYEVRVQIYVDPVLQCLNCLRYGHTKTHCRSKRRCALCSYEHEEEECQAEIKACLYCKQNHKATDRQCKEYQRQKDIKELMVYDNISYYEAKQRFPNHTETESTHINYTHNNRDFPPLTPRANQEQVIEVHQRRQHINQSKPRIQFSQICTPERKRKPSSPPVGYDKEAHKKMLIPTPCRSPNYTHVQQDNEKDTEQTTETIDLSLFFRNILEQENVEEDTIERILNEMNKIENALGKNEENQPTFNTNVDMEIEVDRSLNSPTSSVHTSY</sequence>
<organism evidence="3 4">
    <name type="scientific">Psylliodes chrysocephalus</name>
    <dbReference type="NCBI Taxonomy" id="3402493"/>
    <lineage>
        <taxon>Eukaryota</taxon>
        <taxon>Metazoa</taxon>
        <taxon>Ecdysozoa</taxon>
        <taxon>Arthropoda</taxon>
        <taxon>Hexapoda</taxon>
        <taxon>Insecta</taxon>
        <taxon>Pterygota</taxon>
        <taxon>Neoptera</taxon>
        <taxon>Endopterygota</taxon>
        <taxon>Coleoptera</taxon>
        <taxon>Polyphaga</taxon>
        <taxon>Cucujiformia</taxon>
        <taxon>Chrysomeloidea</taxon>
        <taxon>Chrysomelidae</taxon>
        <taxon>Galerucinae</taxon>
        <taxon>Alticini</taxon>
        <taxon>Psylliodes</taxon>
    </lineage>
</organism>